<accession>A0A841PVF3</accession>
<protein>
    <submittedName>
        <fullName evidence="2">Uncharacterized protein</fullName>
    </submittedName>
</protein>
<dbReference type="RefSeq" id="WP_184404345.1">
    <property type="nucleotide sequence ID" value="NZ_JACHHJ010000003.1"/>
</dbReference>
<organism evidence="2 3">
    <name type="scientific">Geomicrobium halophilum</name>
    <dbReference type="NCBI Taxonomy" id="549000"/>
    <lineage>
        <taxon>Bacteria</taxon>
        <taxon>Bacillati</taxon>
        <taxon>Bacillota</taxon>
        <taxon>Bacilli</taxon>
        <taxon>Bacillales</taxon>
        <taxon>Geomicrobium</taxon>
    </lineage>
</organism>
<keyword evidence="3" id="KW-1185">Reference proteome</keyword>
<gene>
    <name evidence="2" type="ORF">HNR44_002274</name>
</gene>
<feature type="transmembrane region" description="Helical" evidence="1">
    <location>
        <begin position="39"/>
        <end position="58"/>
    </location>
</feature>
<name>A0A841PVF3_9BACL</name>
<reference evidence="2 3" key="1">
    <citation type="submission" date="2020-08" db="EMBL/GenBank/DDBJ databases">
        <title>Genomic Encyclopedia of Type Strains, Phase IV (KMG-IV): sequencing the most valuable type-strain genomes for metagenomic binning, comparative biology and taxonomic classification.</title>
        <authorList>
            <person name="Goeker M."/>
        </authorList>
    </citation>
    <scope>NUCLEOTIDE SEQUENCE [LARGE SCALE GENOMIC DNA]</scope>
    <source>
        <strain evidence="2 3">DSM 21769</strain>
    </source>
</reference>
<feature type="transmembrane region" description="Helical" evidence="1">
    <location>
        <begin position="6"/>
        <end position="27"/>
    </location>
</feature>
<dbReference type="AlphaFoldDB" id="A0A841PVF3"/>
<dbReference type="Proteomes" id="UP000568839">
    <property type="component" value="Unassembled WGS sequence"/>
</dbReference>
<sequence>MSTMAILLSIQFVALLLILGAIVVIMNHFSKFTFVNIRIVLPVIGILAMGMVMISWIFQGGEISAYYLWPILVIVVLAGVMIKQKKTSAK</sequence>
<comment type="caution">
    <text evidence="2">The sequence shown here is derived from an EMBL/GenBank/DDBJ whole genome shotgun (WGS) entry which is preliminary data.</text>
</comment>
<evidence type="ECO:0000256" key="1">
    <source>
        <dbReference type="SAM" id="Phobius"/>
    </source>
</evidence>
<evidence type="ECO:0000313" key="2">
    <source>
        <dbReference type="EMBL" id="MBB6450291.1"/>
    </source>
</evidence>
<keyword evidence="1" id="KW-0812">Transmembrane</keyword>
<proteinExistence type="predicted"/>
<keyword evidence="1" id="KW-0472">Membrane</keyword>
<keyword evidence="1" id="KW-1133">Transmembrane helix</keyword>
<feature type="transmembrane region" description="Helical" evidence="1">
    <location>
        <begin position="64"/>
        <end position="82"/>
    </location>
</feature>
<dbReference type="EMBL" id="JACHHJ010000003">
    <property type="protein sequence ID" value="MBB6450291.1"/>
    <property type="molecule type" value="Genomic_DNA"/>
</dbReference>
<evidence type="ECO:0000313" key="3">
    <source>
        <dbReference type="Proteomes" id="UP000568839"/>
    </source>
</evidence>